<keyword evidence="2" id="KW-0472">Membrane</keyword>
<keyword evidence="5" id="KW-1185">Reference proteome</keyword>
<feature type="region of interest" description="Disordered" evidence="1">
    <location>
        <begin position="158"/>
        <end position="190"/>
    </location>
</feature>
<organism evidence="4 5">
    <name type="scientific">Fusarium albosuccineum</name>
    <dbReference type="NCBI Taxonomy" id="1237068"/>
    <lineage>
        <taxon>Eukaryota</taxon>
        <taxon>Fungi</taxon>
        <taxon>Dikarya</taxon>
        <taxon>Ascomycota</taxon>
        <taxon>Pezizomycotina</taxon>
        <taxon>Sordariomycetes</taxon>
        <taxon>Hypocreomycetidae</taxon>
        <taxon>Hypocreales</taxon>
        <taxon>Nectriaceae</taxon>
        <taxon>Fusarium</taxon>
        <taxon>Fusarium decemcellulare species complex</taxon>
    </lineage>
</organism>
<dbReference type="AlphaFoldDB" id="A0A8H4L2T1"/>
<feature type="region of interest" description="Disordered" evidence="1">
    <location>
        <begin position="308"/>
        <end position="333"/>
    </location>
</feature>
<keyword evidence="2" id="KW-0812">Transmembrane</keyword>
<evidence type="ECO:0000313" key="4">
    <source>
        <dbReference type="EMBL" id="KAF4460655.1"/>
    </source>
</evidence>
<comment type="caution">
    <text evidence="4">The sequence shown here is derived from an EMBL/GenBank/DDBJ whole genome shotgun (WGS) entry which is preliminary data.</text>
</comment>
<accession>A0A8H4L2T1</accession>
<feature type="transmembrane region" description="Helical" evidence="2">
    <location>
        <begin position="218"/>
        <end position="240"/>
    </location>
</feature>
<feature type="chain" id="PRO_5034247278" description="Mid2 domain-containing protein" evidence="3">
    <location>
        <begin position="25"/>
        <end position="372"/>
    </location>
</feature>
<keyword evidence="3" id="KW-0732">Signal</keyword>
<evidence type="ECO:0000256" key="2">
    <source>
        <dbReference type="SAM" id="Phobius"/>
    </source>
</evidence>
<protein>
    <recommendedName>
        <fullName evidence="6">Mid2 domain-containing protein</fullName>
    </recommendedName>
</protein>
<sequence>MNYLHKLVTFLILAFQTCIFMVNAQYDDGGVIGYTVSKGTTRTVVCGASDYTFVTSTTYSDDTRTFGYCGPTTDDVELVNTSCDGDDIVYTGWDPDVGDNNPTGTATCDPGYACATATVYEYYEDGYAYFPRYFIQCADPYTPMRIIFLEKPTTGDIKVIKERPTDTPDDTSTPTETPTTDPNDEPGDVKEDITTTITQAPTSEPTTKSDGGLSGGEVAGVVIGSIAGICLIAGAIILAFRYGRRTTDHEGGGPRLTSYVSTWTNPTQGPSAGAVQSNVPVLQMSAADAGVTTKPEGGSWVASPISPVSKSPVHNSPPPFNAQTRPVAQPPFIGAELPTSLESQGWARSETHPLPYEADSSVAYMPYRPPPA</sequence>
<feature type="signal peptide" evidence="3">
    <location>
        <begin position="1"/>
        <end position="24"/>
    </location>
</feature>
<dbReference type="Proteomes" id="UP000554235">
    <property type="component" value="Unassembled WGS sequence"/>
</dbReference>
<evidence type="ECO:0000256" key="1">
    <source>
        <dbReference type="SAM" id="MobiDB-lite"/>
    </source>
</evidence>
<proteinExistence type="predicted"/>
<dbReference type="OrthoDB" id="5099121at2759"/>
<evidence type="ECO:0000313" key="5">
    <source>
        <dbReference type="Proteomes" id="UP000554235"/>
    </source>
</evidence>
<evidence type="ECO:0000256" key="3">
    <source>
        <dbReference type="SAM" id="SignalP"/>
    </source>
</evidence>
<dbReference type="EMBL" id="JAADYS010001897">
    <property type="protein sequence ID" value="KAF4460655.1"/>
    <property type="molecule type" value="Genomic_DNA"/>
</dbReference>
<reference evidence="4 5" key="1">
    <citation type="submission" date="2020-01" db="EMBL/GenBank/DDBJ databases">
        <title>Identification and distribution of gene clusters putatively required for synthesis of sphingolipid metabolism inhibitors in phylogenetically diverse species of the filamentous fungus Fusarium.</title>
        <authorList>
            <person name="Kim H.-S."/>
            <person name="Busman M."/>
            <person name="Brown D.W."/>
            <person name="Divon H."/>
            <person name="Uhlig S."/>
            <person name="Proctor R.H."/>
        </authorList>
    </citation>
    <scope>NUCLEOTIDE SEQUENCE [LARGE SCALE GENOMIC DNA]</scope>
    <source>
        <strain evidence="4 5">NRRL 20459</strain>
    </source>
</reference>
<keyword evidence="2" id="KW-1133">Transmembrane helix</keyword>
<name>A0A8H4L2T1_9HYPO</name>
<gene>
    <name evidence="4" type="ORF">FALBO_12562</name>
</gene>
<feature type="compositionally biased region" description="Low complexity" evidence="1">
    <location>
        <begin position="170"/>
        <end position="181"/>
    </location>
</feature>
<evidence type="ECO:0008006" key="6">
    <source>
        <dbReference type="Google" id="ProtNLM"/>
    </source>
</evidence>